<evidence type="ECO:0000256" key="1">
    <source>
        <dbReference type="ARBA" id="ARBA00001974"/>
    </source>
</evidence>
<evidence type="ECO:0000313" key="6">
    <source>
        <dbReference type="EMBL" id="SDI10968.1"/>
    </source>
</evidence>
<proteinExistence type="predicted"/>
<protein>
    <submittedName>
        <fullName evidence="6">Glycine/D-amino acid oxidase</fullName>
    </submittedName>
</protein>
<dbReference type="SUPFAM" id="SSF51905">
    <property type="entry name" value="FAD/NAD(P)-binding domain"/>
    <property type="match status" value="1"/>
</dbReference>
<name>A0A1G8HWD4_9PSED</name>
<dbReference type="InterPro" id="IPR006076">
    <property type="entry name" value="FAD-dep_OxRdtase"/>
</dbReference>
<reference evidence="7" key="1">
    <citation type="submission" date="2016-10" db="EMBL/GenBank/DDBJ databases">
        <authorList>
            <person name="Varghese N."/>
            <person name="Submissions S."/>
        </authorList>
    </citation>
    <scope>NUCLEOTIDE SEQUENCE [LARGE SCALE GENOMIC DNA]</scope>
    <source>
        <strain evidence="7">ATCC 700689</strain>
    </source>
</reference>
<gene>
    <name evidence="6" type="ORF">SAMN05216605_110221</name>
</gene>
<keyword evidence="3" id="KW-0274">FAD</keyword>
<evidence type="ECO:0000256" key="3">
    <source>
        <dbReference type="ARBA" id="ARBA00022827"/>
    </source>
</evidence>
<evidence type="ECO:0000259" key="5">
    <source>
        <dbReference type="Pfam" id="PF01266"/>
    </source>
</evidence>
<evidence type="ECO:0000313" key="7">
    <source>
        <dbReference type="Proteomes" id="UP000182894"/>
    </source>
</evidence>
<dbReference type="GO" id="GO:0050660">
    <property type="term" value="F:flavin adenine dinucleotide binding"/>
    <property type="evidence" value="ECO:0007669"/>
    <property type="project" value="InterPro"/>
</dbReference>
<sequence length="374" mass="39694">MKTSFDVIVIGAGVMGASIAAALVENGLDVALMEKGIGGGQGATRDTGGIVRGLELDPALRPLTRRGAHHGSTGIVHALFEQALKRTGVAYIASSEVCGQYLDAVGTEGTQNIELHASVSALDNGRFAAFCPDQCLLIERNGGTVDARVTVSNLCRYVSEKATFLDHLAVDRCIELDGHVQVHAGKLCLEATWVVDACGADGPLARPHGAVHARTIPFTRLGCDQAPSMPVIAHHLNTYLLPLGRTLMQVGGQRRQRAAHASQLNLSVMDNEQDVMERVARLGYDRDHCTPVVTQIAWDAYTDDGHPLIGRASAKSHVYLATGFCGIGFKMAPSVAELLAFELGGLMSGTSMDAGHRAIMQAFCPSRFTEVALS</sequence>
<keyword evidence="7" id="KW-1185">Reference proteome</keyword>
<dbReference type="InterPro" id="IPR045170">
    <property type="entry name" value="MTOX"/>
</dbReference>
<dbReference type="Gene3D" id="3.30.9.10">
    <property type="entry name" value="D-Amino Acid Oxidase, subunit A, domain 2"/>
    <property type="match status" value="1"/>
</dbReference>
<dbReference type="AlphaFoldDB" id="A0A1G8HWD4"/>
<dbReference type="Pfam" id="PF01266">
    <property type="entry name" value="DAO"/>
    <property type="match status" value="1"/>
</dbReference>
<dbReference type="PANTHER" id="PTHR10961:SF46">
    <property type="entry name" value="PEROXISOMAL SARCOSINE OXIDASE"/>
    <property type="match status" value="1"/>
</dbReference>
<evidence type="ECO:0000256" key="2">
    <source>
        <dbReference type="ARBA" id="ARBA00022630"/>
    </source>
</evidence>
<dbReference type="GO" id="GO:0008115">
    <property type="term" value="F:sarcosine oxidase activity"/>
    <property type="evidence" value="ECO:0007669"/>
    <property type="project" value="TreeGrafter"/>
</dbReference>
<feature type="domain" description="FAD dependent oxidoreductase" evidence="5">
    <location>
        <begin position="6"/>
        <end position="340"/>
    </location>
</feature>
<dbReference type="OrthoDB" id="8995821at2"/>
<dbReference type="STRING" id="89065.SAMN05216605_110221"/>
<accession>A0A1G8HWD4</accession>
<dbReference type="EMBL" id="FNCO01000010">
    <property type="protein sequence ID" value="SDI10968.1"/>
    <property type="molecule type" value="Genomic_DNA"/>
</dbReference>
<keyword evidence="2" id="KW-0285">Flavoprotein</keyword>
<dbReference type="PANTHER" id="PTHR10961">
    <property type="entry name" value="PEROXISOMAL SARCOSINE OXIDASE"/>
    <property type="match status" value="1"/>
</dbReference>
<dbReference type="InterPro" id="IPR036188">
    <property type="entry name" value="FAD/NAD-bd_sf"/>
</dbReference>
<comment type="cofactor">
    <cofactor evidence="1">
        <name>FAD</name>
        <dbReference type="ChEBI" id="CHEBI:57692"/>
    </cofactor>
</comment>
<dbReference type="Gene3D" id="3.50.50.60">
    <property type="entry name" value="FAD/NAD(P)-binding domain"/>
    <property type="match status" value="1"/>
</dbReference>
<keyword evidence="4" id="KW-0560">Oxidoreductase</keyword>
<evidence type="ECO:0000256" key="4">
    <source>
        <dbReference type="ARBA" id="ARBA00023002"/>
    </source>
</evidence>
<dbReference type="RefSeq" id="WP_074754883.1">
    <property type="nucleotide sequence ID" value="NZ_FNCO01000010.1"/>
</dbReference>
<organism evidence="6 7">
    <name type="scientific">Pseudomonas abietaniphila</name>
    <dbReference type="NCBI Taxonomy" id="89065"/>
    <lineage>
        <taxon>Bacteria</taxon>
        <taxon>Pseudomonadati</taxon>
        <taxon>Pseudomonadota</taxon>
        <taxon>Gammaproteobacteria</taxon>
        <taxon>Pseudomonadales</taxon>
        <taxon>Pseudomonadaceae</taxon>
        <taxon>Pseudomonas</taxon>
    </lineage>
</organism>
<dbReference type="Proteomes" id="UP000182894">
    <property type="component" value="Unassembled WGS sequence"/>
</dbReference>